<gene>
    <name evidence="1" type="ORF">LCGC14_1744390</name>
</gene>
<dbReference type="EMBL" id="LAZR01016003">
    <property type="protein sequence ID" value="KKM06396.1"/>
    <property type="molecule type" value="Genomic_DNA"/>
</dbReference>
<evidence type="ECO:0000313" key="1">
    <source>
        <dbReference type="EMBL" id="KKM06396.1"/>
    </source>
</evidence>
<sequence length="563" mass="64410">MATIAEPWHDLTLREQQEVLRRCISDPLEFADEKMMCGGTKLRPVQSKIMSELYATEDDIPMPRGKRLYNIGICIAGMSSGKTHLGSRILGMELLSLLIYDDPAPHWSMAKGSWIRLINVATSKGQSKETVWDEFNDTLFKQSAFFMSFAPRILTTDVYYDTHHVHLKTLGSSAISAVGRNVKCAVIDEQAKFETEEGKRSGKFVFDSLTRSTTRFGMEGLTFSIGSILHENDPLMTEYYKTLDRELNPTMIGWKFTTIEMNPNFDYQVYLAHKNRDPITAARDYDCIPEHAGIHFYGNRNLIYIDEKIPNKLEIFVEYCEKKWGRIKAKTDIARRIEENTDGVDSMVLEMNKVSAGLSSMKPRLIPDKHLHVLGGDPAIARDAFGLAIAYKEILPMSQRPRMIVEVDPSILNTRITIDGLYRFRPKKETGVEVDPAFISFVCWEAAKFFKIRYAAFDTWNFPTTQVMLRRRGVNVVDGGHIIKLEDCEAFKDRQFYRTIRICNHPWIVGEMKGLIKKNKKVDHPRSGSKDVYDAAVLTQWLLDTPELAKFFEHTGVPITEVF</sequence>
<protein>
    <recommendedName>
        <fullName evidence="2">Phage terminase large subunit N-terminal domain-containing protein</fullName>
    </recommendedName>
</protein>
<evidence type="ECO:0008006" key="2">
    <source>
        <dbReference type="Google" id="ProtNLM"/>
    </source>
</evidence>
<comment type="caution">
    <text evidence="1">The sequence shown here is derived from an EMBL/GenBank/DDBJ whole genome shotgun (WGS) entry which is preliminary data.</text>
</comment>
<dbReference type="AlphaFoldDB" id="A0A0F9JL04"/>
<proteinExistence type="predicted"/>
<name>A0A0F9JL04_9ZZZZ</name>
<reference evidence="1" key="1">
    <citation type="journal article" date="2015" name="Nature">
        <title>Complex archaea that bridge the gap between prokaryotes and eukaryotes.</title>
        <authorList>
            <person name="Spang A."/>
            <person name="Saw J.H."/>
            <person name="Jorgensen S.L."/>
            <person name="Zaremba-Niedzwiedzka K."/>
            <person name="Martijn J."/>
            <person name="Lind A.E."/>
            <person name="van Eijk R."/>
            <person name="Schleper C."/>
            <person name="Guy L."/>
            <person name="Ettema T.J."/>
        </authorList>
    </citation>
    <scope>NUCLEOTIDE SEQUENCE</scope>
</reference>
<accession>A0A0F9JL04</accession>
<organism evidence="1">
    <name type="scientific">marine sediment metagenome</name>
    <dbReference type="NCBI Taxonomy" id="412755"/>
    <lineage>
        <taxon>unclassified sequences</taxon>
        <taxon>metagenomes</taxon>
        <taxon>ecological metagenomes</taxon>
    </lineage>
</organism>